<sequence length="417" mass="45446">MPPSPISCLSPALLAACLIAPMPADDDPAAVSPRAAEVHAAALLIDGHNDLPWRLRLDGDVAFDSIDIADRLDSGHTDIPRLFEGGVDAQFWSVYIPSEQPDPARTVLQQIDLVYRMAERYPEAFEIARTADDVERIVASGRIASLIGIEGGVAIEGDLAMLRQFSRLGVRYMTLTHNKSLPWADAATDEPISDGLSPFGERVVREMNRLGILVDISHVSEATMDDCLRVSEAPIIASHSSAFALAPHPRNVPDAILRRLPENGGVIMVNFYPGFIVAGSSRKLAEARARLRAEHPDDASFERALGSWIDEHAEELLGNVSVVVDHIDHIVQVAGIDHVGLGGDYDGIDRVPVGLEDVSTYPRITDELLRRGYSDEDVRKILGGNALRALREAERVADRLRASTPPDVQQPERPAED</sequence>
<keyword evidence="4" id="KW-1185">Reference proteome</keyword>
<dbReference type="Proteomes" id="UP000280296">
    <property type="component" value="Unassembled WGS sequence"/>
</dbReference>
<protein>
    <submittedName>
        <fullName evidence="3">Membrane dipeptidase</fullName>
    </submittedName>
</protein>
<evidence type="ECO:0000256" key="1">
    <source>
        <dbReference type="SAM" id="MobiDB-lite"/>
    </source>
</evidence>
<dbReference type="InterPro" id="IPR032466">
    <property type="entry name" value="Metal_Hydrolase"/>
</dbReference>
<feature type="region of interest" description="Disordered" evidence="1">
    <location>
        <begin position="398"/>
        <end position="417"/>
    </location>
</feature>
<reference evidence="3 4" key="1">
    <citation type="submission" date="2018-12" db="EMBL/GenBank/DDBJ databases">
        <authorList>
            <person name="Toschakov S.V."/>
        </authorList>
    </citation>
    <scope>NUCLEOTIDE SEQUENCE [LARGE SCALE GENOMIC DNA]</scope>
    <source>
        <strain evidence="3 4">GM2012</strain>
    </source>
</reference>
<evidence type="ECO:0000313" key="3">
    <source>
        <dbReference type="EMBL" id="RUL89000.1"/>
    </source>
</evidence>
<feature type="chain" id="PRO_5019420991" evidence="2">
    <location>
        <begin position="25"/>
        <end position="417"/>
    </location>
</feature>
<accession>A0A432MNV4</accession>
<dbReference type="GO" id="GO:0070573">
    <property type="term" value="F:metallodipeptidase activity"/>
    <property type="evidence" value="ECO:0007669"/>
    <property type="project" value="InterPro"/>
</dbReference>
<keyword evidence="2" id="KW-0732">Signal</keyword>
<organism evidence="3 4">
    <name type="scientific">Tautonia sociabilis</name>
    <dbReference type="NCBI Taxonomy" id="2080755"/>
    <lineage>
        <taxon>Bacteria</taxon>
        <taxon>Pseudomonadati</taxon>
        <taxon>Planctomycetota</taxon>
        <taxon>Planctomycetia</taxon>
        <taxon>Isosphaerales</taxon>
        <taxon>Isosphaeraceae</taxon>
        <taxon>Tautonia</taxon>
    </lineage>
</organism>
<dbReference type="CDD" id="cd01301">
    <property type="entry name" value="rDP_like"/>
    <property type="match status" value="1"/>
</dbReference>
<reference evidence="3 4" key="2">
    <citation type="submission" date="2019-01" db="EMBL/GenBank/DDBJ databases">
        <title>Tautonia sociabilis, a novel thermotolerant planctomycete of Isosphaeraceae family, isolated from a 4000 m deep subterranean habitat.</title>
        <authorList>
            <person name="Kovaleva O.L."/>
            <person name="Elcheninov A.G."/>
            <person name="Van Heerden E."/>
            <person name="Toshchakov S.V."/>
            <person name="Novikov A."/>
            <person name="Bonch-Osmolovskaya E.A."/>
            <person name="Kublanov I.V."/>
        </authorList>
    </citation>
    <scope>NUCLEOTIDE SEQUENCE [LARGE SCALE GENOMIC DNA]</scope>
    <source>
        <strain evidence="3 4">GM2012</strain>
    </source>
</reference>
<name>A0A432MNV4_9BACT</name>
<dbReference type="SUPFAM" id="SSF51556">
    <property type="entry name" value="Metallo-dependent hydrolases"/>
    <property type="match status" value="1"/>
</dbReference>
<gene>
    <name evidence="3" type="ORF">TsocGM_03825</name>
</gene>
<dbReference type="Gene3D" id="3.20.20.140">
    <property type="entry name" value="Metal-dependent hydrolases"/>
    <property type="match status" value="1"/>
</dbReference>
<dbReference type="GO" id="GO:0006508">
    <property type="term" value="P:proteolysis"/>
    <property type="evidence" value="ECO:0007669"/>
    <property type="project" value="InterPro"/>
</dbReference>
<dbReference type="OrthoDB" id="9804920at2"/>
<dbReference type="Pfam" id="PF01244">
    <property type="entry name" value="Peptidase_M19"/>
    <property type="match status" value="1"/>
</dbReference>
<evidence type="ECO:0000313" key="4">
    <source>
        <dbReference type="Proteomes" id="UP000280296"/>
    </source>
</evidence>
<dbReference type="PROSITE" id="PS51365">
    <property type="entry name" value="RENAL_DIPEPTIDASE_2"/>
    <property type="match status" value="1"/>
</dbReference>
<dbReference type="PANTHER" id="PTHR10443">
    <property type="entry name" value="MICROSOMAL DIPEPTIDASE"/>
    <property type="match status" value="1"/>
</dbReference>
<dbReference type="AlphaFoldDB" id="A0A432MNV4"/>
<feature type="signal peptide" evidence="2">
    <location>
        <begin position="1"/>
        <end position="24"/>
    </location>
</feature>
<dbReference type="RefSeq" id="WP_126723994.1">
    <property type="nucleotide sequence ID" value="NZ_RYZH01000005.1"/>
</dbReference>
<proteinExistence type="predicted"/>
<dbReference type="EMBL" id="RYZH01000005">
    <property type="protein sequence ID" value="RUL89000.1"/>
    <property type="molecule type" value="Genomic_DNA"/>
</dbReference>
<dbReference type="InterPro" id="IPR008257">
    <property type="entry name" value="Pept_M19"/>
</dbReference>
<evidence type="ECO:0000256" key="2">
    <source>
        <dbReference type="SAM" id="SignalP"/>
    </source>
</evidence>
<comment type="caution">
    <text evidence="3">The sequence shown here is derived from an EMBL/GenBank/DDBJ whole genome shotgun (WGS) entry which is preliminary data.</text>
</comment>
<dbReference type="PANTHER" id="PTHR10443:SF12">
    <property type="entry name" value="DIPEPTIDASE"/>
    <property type="match status" value="1"/>
</dbReference>